<comment type="function">
    <text evidence="13">Catalyzes the oxidation of 5,10-methylenetetrahydrofolate to 5,10-methenyltetrahydrofolate and then the hydrolysis of 5,10-methenyltetrahydrofolate to 10-formyltetrahydrofolate.</text>
</comment>
<feature type="binding site" evidence="13">
    <location>
        <begin position="166"/>
        <end position="168"/>
    </location>
    <ligand>
        <name>NADP(+)</name>
        <dbReference type="ChEBI" id="CHEBI:58349"/>
    </ligand>
</feature>
<dbReference type="GO" id="GO:0009086">
    <property type="term" value="P:methionine biosynthetic process"/>
    <property type="evidence" value="ECO:0007669"/>
    <property type="project" value="UniProtKB-KW"/>
</dbReference>
<dbReference type="GO" id="GO:0005829">
    <property type="term" value="C:cytosol"/>
    <property type="evidence" value="ECO:0007669"/>
    <property type="project" value="TreeGrafter"/>
</dbReference>
<organism evidence="16 17">
    <name type="scientific">Sulfurirhabdus autotrophica</name>
    <dbReference type="NCBI Taxonomy" id="1706046"/>
    <lineage>
        <taxon>Bacteria</taxon>
        <taxon>Pseudomonadati</taxon>
        <taxon>Pseudomonadota</taxon>
        <taxon>Betaproteobacteria</taxon>
        <taxon>Nitrosomonadales</taxon>
        <taxon>Sulfuricellaceae</taxon>
        <taxon>Sulfurirhabdus</taxon>
    </lineage>
</organism>
<evidence type="ECO:0000256" key="2">
    <source>
        <dbReference type="ARBA" id="ARBA00011738"/>
    </source>
</evidence>
<keyword evidence="4 13" id="KW-0028">Amino-acid biosynthesis</keyword>
<dbReference type="InterPro" id="IPR046346">
    <property type="entry name" value="Aminoacid_DH-like_N_sf"/>
</dbReference>
<keyword evidence="10 13" id="KW-0486">Methionine biosynthesis</keyword>
<name>A0A4R3YIP2_9PROT</name>
<dbReference type="OrthoDB" id="9803580at2"/>
<dbReference type="SUPFAM" id="SSF53223">
    <property type="entry name" value="Aminoacid dehydrogenase-like, N-terminal domain"/>
    <property type="match status" value="1"/>
</dbReference>
<dbReference type="HAMAP" id="MF_01576">
    <property type="entry name" value="THF_DHG_CYH"/>
    <property type="match status" value="1"/>
</dbReference>
<dbReference type="NCBIfam" id="NF008058">
    <property type="entry name" value="PRK10792.1"/>
    <property type="match status" value="1"/>
</dbReference>
<dbReference type="EMBL" id="SMCO01000001">
    <property type="protein sequence ID" value="TCV90874.1"/>
    <property type="molecule type" value="Genomic_DNA"/>
</dbReference>
<protein>
    <recommendedName>
        <fullName evidence="13">Bifunctional protein FolD</fullName>
    </recommendedName>
    <domain>
        <recommendedName>
            <fullName evidence="13">Methylenetetrahydrofolate dehydrogenase</fullName>
            <ecNumber evidence="13">1.5.1.5</ecNumber>
        </recommendedName>
    </domain>
    <domain>
        <recommendedName>
            <fullName evidence="13">Methenyltetrahydrofolate cyclohydrolase</fullName>
            <ecNumber evidence="13">3.5.4.9</ecNumber>
        </recommendedName>
    </domain>
</protein>
<dbReference type="CDD" id="cd01080">
    <property type="entry name" value="NAD_bind_m-THF_DH_Cyclohyd"/>
    <property type="match status" value="1"/>
</dbReference>
<evidence type="ECO:0000313" key="17">
    <source>
        <dbReference type="Proteomes" id="UP000295367"/>
    </source>
</evidence>
<dbReference type="GO" id="GO:0006164">
    <property type="term" value="P:purine nucleotide biosynthetic process"/>
    <property type="evidence" value="ECO:0007669"/>
    <property type="project" value="UniProtKB-KW"/>
</dbReference>
<keyword evidence="11 13" id="KW-0511">Multifunctional enzyme</keyword>
<dbReference type="PANTHER" id="PTHR48099:SF5">
    <property type="entry name" value="C-1-TETRAHYDROFOLATE SYNTHASE, CYTOPLASMIC"/>
    <property type="match status" value="1"/>
</dbReference>
<evidence type="ECO:0000256" key="6">
    <source>
        <dbReference type="ARBA" id="ARBA00022801"/>
    </source>
</evidence>
<dbReference type="PANTHER" id="PTHR48099">
    <property type="entry name" value="C-1-TETRAHYDROFOLATE SYNTHASE, CYTOPLASMIC-RELATED"/>
    <property type="match status" value="1"/>
</dbReference>
<dbReference type="Gene3D" id="3.40.50.720">
    <property type="entry name" value="NAD(P)-binding Rossmann-like Domain"/>
    <property type="match status" value="1"/>
</dbReference>
<evidence type="ECO:0000256" key="5">
    <source>
        <dbReference type="ARBA" id="ARBA00022755"/>
    </source>
</evidence>
<dbReference type="FunFam" id="3.40.50.720:FF:000006">
    <property type="entry name" value="Bifunctional protein FolD"/>
    <property type="match status" value="1"/>
</dbReference>
<dbReference type="InterPro" id="IPR020867">
    <property type="entry name" value="THF_DH/CycHdrlase_CS"/>
</dbReference>
<dbReference type="GO" id="GO:0004477">
    <property type="term" value="F:methenyltetrahydrofolate cyclohydrolase activity"/>
    <property type="evidence" value="ECO:0007669"/>
    <property type="project" value="UniProtKB-UniRule"/>
</dbReference>
<evidence type="ECO:0000256" key="11">
    <source>
        <dbReference type="ARBA" id="ARBA00023268"/>
    </source>
</evidence>
<evidence type="ECO:0000256" key="13">
    <source>
        <dbReference type="HAMAP-Rule" id="MF_01576"/>
    </source>
</evidence>
<dbReference type="RefSeq" id="WP_124947243.1">
    <property type="nucleotide sequence ID" value="NZ_BHVT01000073.1"/>
</dbReference>
<dbReference type="EC" id="3.5.4.9" evidence="13"/>
<feature type="domain" description="Tetrahydrofolate dehydrogenase/cyclohydrolase catalytic" evidence="14">
    <location>
        <begin position="6"/>
        <end position="121"/>
    </location>
</feature>
<feature type="domain" description="Tetrahydrofolate dehydrogenase/cyclohydrolase NAD(P)-binding" evidence="15">
    <location>
        <begin position="140"/>
        <end position="282"/>
    </location>
</feature>
<proteinExistence type="inferred from homology"/>
<sequence>MSASIIDGKAISNNILSNIKQKVILRQEKGKRPPALAVILVGDDPASAIYVKNKRRACETTGITSVSHDLPASTSQEALLNLISKLNDDPNIDGILVQMPVPQHIESETIIEHIHPDKDVDGFHPYNVGRLALRIPTLRPCTPYGVMTLLNTTTDNLKGKHAVIVGASNIVGRPMGLELLLAGCTVTTTHRFTKDLPGFVGEADILIVAVGKPHLVKGEWVKEGATVIDVGINRLENGGLCGDVVFETAAQRAAWITPVPGGVGPMTIATLLENTLVAANRHNPL</sequence>
<dbReference type="PRINTS" id="PR00085">
    <property type="entry name" value="THFDHDRGNASE"/>
</dbReference>
<dbReference type="Pfam" id="PF00763">
    <property type="entry name" value="THF_DHG_CYH"/>
    <property type="match status" value="1"/>
</dbReference>
<dbReference type="AlphaFoldDB" id="A0A4R3YIP2"/>
<dbReference type="PROSITE" id="PS00767">
    <property type="entry name" value="THF_DHG_CYH_2"/>
    <property type="match status" value="1"/>
</dbReference>
<comment type="catalytic activity">
    <reaction evidence="12 13">
        <text>(6R)-5,10-methenyltetrahydrofolate + H2O = (6R)-10-formyltetrahydrofolate + H(+)</text>
        <dbReference type="Rhea" id="RHEA:23700"/>
        <dbReference type="ChEBI" id="CHEBI:15377"/>
        <dbReference type="ChEBI" id="CHEBI:15378"/>
        <dbReference type="ChEBI" id="CHEBI:57455"/>
        <dbReference type="ChEBI" id="CHEBI:195366"/>
        <dbReference type="EC" id="3.5.4.9"/>
    </reaction>
</comment>
<feature type="binding site" evidence="13">
    <location>
        <position position="232"/>
    </location>
    <ligand>
        <name>NADP(+)</name>
        <dbReference type="ChEBI" id="CHEBI:58349"/>
    </ligand>
</feature>
<comment type="catalytic activity">
    <reaction evidence="13">
        <text>(6R)-5,10-methylene-5,6,7,8-tetrahydrofolate + NADP(+) = (6R)-5,10-methenyltetrahydrofolate + NADPH</text>
        <dbReference type="Rhea" id="RHEA:22812"/>
        <dbReference type="ChEBI" id="CHEBI:15636"/>
        <dbReference type="ChEBI" id="CHEBI:57455"/>
        <dbReference type="ChEBI" id="CHEBI:57783"/>
        <dbReference type="ChEBI" id="CHEBI:58349"/>
        <dbReference type="EC" id="1.5.1.5"/>
    </reaction>
</comment>
<dbReference type="SUPFAM" id="SSF51735">
    <property type="entry name" value="NAD(P)-binding Rossmann-fold domains"/>
    <property type="match status" value="1"/>
</dbReference>
<evidence type="ECO:0000259" key="14">
    <source>
        <dbReference type="Pfam" id="PF00763"/>
    </source>
</evidence>
<comment type="caution">
    <text evidence="13">Lacks conserved residue(s) required for the propagation of feature annotation.</text>
</comment>
<dbReference type="FunFam" id="3.40.50.10860:FF:000001">
    <property type="entry name" value="Bifunctional protein FolD"/>
    <property type="match status" value="1"/>
</dbReference>
<dbReference type="Gene3D" id="3.40.50.10860">
    <property type="entry name" value="Leucine Dehydrogenase, chain A, domain 1"/>
    <property type="match status" value="1"/>
</dbReference>
<dbReference type="GO" id="GO:0000105">
    <property type="term" value="P:L-histidine biosynthetic process"/>
    <property type="evidence" value="ECO:0007669"/>
    <property type="project" value="UniProtKB-KW"/>
</dbReference>
<gene>
    <name evidence="13" type="primary">folD</name>
    <name evidence="16" type="ORF">EDC63_101855</name>
</gene>
<keyword evidence="5 13" id="KW-0658">Purine biosynthesis</keyword>
<comment type="subunit">
    <text evidence="2 13">Homodimer.</text>
</comment>
<dbReference type="InterPro" id="IPR020631">
    <property type="entry name" value="THF_DH/CycHdrlase_NAD-bd_dom"/>
</dbReference>
<evidence type="ECO:0000256" key="10">
    <source>
        <dbReference type="ARBA" id="ARBA00023167"/>
    </source>
</evidence>
<dbReference type="GO" id="GO:0035999">
    <property type="term" value="P:tetrahydrofolate interconversion"/>
    <property type="evidence" value="ECO:0007669"/>
    <property type="project" value="UniProtKB-UniRule"/>
</dbReference>
<dbReference type="UniPathway" id="UPA00193"/>
<evidence type="ECO:0000256" key="4">
    <source>
        <dbReference type="ARBA" id="ARBA00022605"/>
    </source>
</evidence>
<comment type="pathway">
    <text evidence="1 13">One-carbon metabolism; tetrahydrofolate interconversion.</text>
</comment>
<dbReference type="EC" id="1.5.1.5" evidence="13"/>
<evidence type="ECO:0000256" key="9">
    <source>
        <dbReference type="ARBA" id="ARBA00023102"/>
    </source>
</evidence>
<evidence type="ECO:0000256" key="1">
    <source>
        <dbReference type="ARBA" id="ARBA00004777"/>
    </source>
</evidence>
<dbReference type="InterPro" id="IPR020630">
    <property type="entry name" value="THF_DH/CycHdrlase_cat_dom"/>
</dbReference>
<evidence type="ECO:0000259" key="15">
    <source>
        <dbReference type="Pfam" id="PF02882"/>
    </source>
</evidence>
<dbReference type="Pfam" id="PF02882">
    <property type="entry name" value="THF_DHG_CYH_C"/>
    <property type="match status" value="1"/>
</dbReference>
<keyword evidence="7 13" id="KW-0521">NADP</keyword>
<keyword evidence="9 13" id="KW-0368">Histidine biosynthesis</keyword>
<keyword evidence="8 13" id="KW-0560">Oxidoreductase</keyword>
<dbReference type="InterPro" id="IPR036291">
    <property type="entry name" value="NAD(P)-bd_dom_sf"/>
</dbReference>
<comment type="similarity">
    <text evidence="13">Belongs to the tetrahydrofolate dehydrogenase/cyclohydrolase family.</text>
</comment>
<reference evidence="16 17" key="1">
    <citation type="submission" date="2019-03" db="EMBL/GenBank/DDBJ databases">
        <title>Genomic Encyclopedia of Type Strains, Phase IV (KMG-IV): sequencing the most valuable type-strain genomes for metagenomic binning, comparative biology and taxonomic classification.</title>
        <authorList>
            <person name="Goeker M."/>
        </authorList>
    </citation>
    <scope>NUCLEOTIDE SEQUENCE [LARGE SCALE GENOMIC DNA]</scope>
    <source>
        <strain evidence="16 17">DSM 100309</strain>
    </source>
</reference>
<dbReference type="Proteomes" id="UP000295367">
    <property type="component" value="Unassembled WGS sequence"/>
</dbReference>
<evidence type="ECO:0000256" key="3">
    <source>
        <dbReference type="ARBA" id="ARBA00022563"/>
    </source>
</evidence>
<dbReference type="NCBIfam" id="NF010783">
    <property type="entry name" value="PRK14186.1"/>
    <property type="match status" value="1"/>
</dbReference>
<comment type="caution">
    <text evidence="16">The sequence shown here is derived from an EMBL/GenBank/DDBJ whole genome shotgun (WGS) entry which is preliminary data.</text>
</comment>
<keyword evidence="3 13" id="KW-0554">One-carbon metabolism</keyword>
<evidence type="ECO:0000256" key="8">
    <source>
        <dbReference type="ARBA" id="ARBA00023002"/>
    </source>
</evidence>
<accession>A0A4R3YIP2</accession>
<evidence type="ECO:0000256" key="7">
    <source>
        <dbReference type="ARBA" id="ARBA00022857"/>
    </source>
</evidence>
<keyword evidence="6 13" id="KW-0378">Hydrolase</keyword>
<evidence type="ECO:0000313" key="16">
    <source>
        <dbReference type="EMBL" id="TCV90874.1"/>
    </source>
</evidence>
<dbReference type="InterPro" id="IPR000672">
    <property type="entry name" value="THF_DH/CycHdrlase"/>
</dbReference>
<keyword evidence="17" id="KW-1185">Reference proteome</keyword>
<dbReference type="GO" id="GO:0004488">
    <property type="term" value="F:methylenetetrahydrofolate dehydrogenase (NADP+) activity"/>
    <property type="evidence" value="ECO:0007669"/>
    <property type="project" value="UniProtKB-UniRule"/>
</dbReference>
<evidence type="ECO:0000256" key="12">
    <source>
        <dbReference type="ARBA" id="ARBA00036357"/>
    </source>
</evidence>